<gene>
    <name evidence="1" type="ORF">OIU84_003730</name>
</gene>
<protein>
    <submittedName>
        <fullName evidence="1">Uncharacterized protein</fullName>
    </submittedName>
</protein>
<comment type="caution">
    <text evidence="1">The sequence shown here is derived from an EMBL/GenBank/DDBJ whole genome shotgun (WGS) entry which is preliminary data.</text>
</comment>
<name>A0AAD6K0N5_9ROSI</name>
<reference evidence="1 2" key="1">
    <citation type="journal article" date="2023" name="Int. J. Mol. Sci.">
        <title>De Novo Assembly and Annotation of 11 Diverse Shrub Willow (Salix) Genomes Reveals Novel Gene Organization in Sex-Linked Regions.</title>
        <authorList>
            <person name="Hyden B."/>
            <person name="Feng K."/>
            <person name="Yates T.B."/>
            <person name="Jawdy S."/>
            <person name="Cereghino C."/>
            <person name="Smart L.B."/>
            <person name="Muchero W."/>
        </authorList>
    </citation>
    <scope>NUCLEOTIDE SEQUENCE [LARGE SCALE GENOMIC DNA]</scope>
    <source>
        <tissue evidence="1">Shoot tip</tissue>
    </source>
</reference>
<accession>A0AAD6K0N5</accession>
<keyword evidence="2" id="KW-1185">Reference proteome</keyword>
<dbReference type="EMBL" id="JAPFFJ010000012">
    <property type="protein sequence ID" value="KAJ6414770.1"/>
    <property type="molecule type" value="Genomic_DNA"/>
</dbReference>
<evidence type="ECO:0000313" key="1">
    <source>
        <dbReference type="EMBL" id="KAJ6414770.1"/>
    </source>
</evidence>
<evidence type="ECO:0000313" key="2">
    <source>
        <dbReference type="Proteomes" id="UP001162972"/>
    </source>
</evidence>
<sequence length="104" mass="11553">MAQQGYGFLNIITNRRDFQDCARTCTLGGLLVCGDEFGGVSGQGSATRVPCALWVGFLLVMYLIMKEEKEMESKSHGDGDGTLQYCLMAYLHHGFSREGEEKYN</sequence>
<dbReference type="Proteomes" id="UP001162972">
    <property type="component" value="Chromosome 3"/>
</dbReference>
<proteinExistence type="predicted"/>
<organism evidence="1 2">
    <name type="scientific">Salix udensis</name>
    <dbReference type="NCBI Taxonomy" id="889485"/>
    <lineage>
        <taxon>Eukaryota</taxon>
        <taxon>Viridiplantae</taxon>
        <taxon>Streptophyta</taxon>
        <taxon>Embryophyta</taxon>
        <taxon>Tracheophyta</taxon>
        <taxon>Spermatophyta</taxon>
        <taxon>Magnoliopsida</taxon>
        <taxon>eudicotyledons</taxon>
        <taxon>Gunneridae</taxon>
        <taxon>Pentapetalae</taxon>
        <taxon>rosids</taxon>
        <taxon>fabids</taxon>
        <taxon>Malpighiales</taxon>
        <taxon>Salicaceae</taxon>
        <taxon>Saliceae</taxon>
        <taxon>Salix</taxon>
    </lineage>
</organism>
<dbReference type="AlphaFoldDB" id="A0AAD6K0N5"/>